<keyword evidence="2" id="KW-1185">Reference proteome</keyword>
<organism evidence="1 2">
    <name type="scientific">Stegodyphus mimosarum</name>
    <name type="common">African social velvet spider</name>
    <dbReference type="NCBI Taxonomy" id="407821"/>
    <lineage>
        <taxon>Eukaryota</taxon>
        <taxon>Metazoa</taxon>
        <taxon>Ecdysozoa</taxon>
        <taxon>Arthropoda</taxon>
        <taxon>Chelicerata</taxon>
        <taxon>Arachnida</taxon>
        <taxon>Araneae</taxon>
        <taxon>Araneomorphae</taxon>
        <taxon>Entelegynae</taxon>
        <taxon>Eresoidea</taxon>
        <taxon>Eresidae</taxon>
        <taxon>Stegodyphus</taxon>
    </lineage>
</organism>
<evidence type="ECO:0000313" key="2">
    <source>
        <dbReference type="Proteomes" id="UP000054359"/>
    </source>
</evidence>
<name>A0A087UT99_STEMI</name>
<gene>
    <name evidence="1" type="ORF">X975_03950</name>
</gene>
<evidence type="ECO:0000313" key="1">
    <source>
        <dbReference type="EMBL" id="KFM80588.1"/>
    </source>
</evidence>
<protein>
    <submittedName>
        <fullName evidence="1">Uncharacterized protein</fullName>
    </submittedName>
</protein>
<feature type="non-terminal residue" evidence="1">
    <location>
        <position position="35"/>
    </location>
</feature>
<accession>A0A087UT99</accession>
<sequence length="35" mass="4093">MMAKANAIISYTCIVMLLRYSLSLWKIEFENVLQV</sequence>
<dbReference type="EMBL" id="KK121487">
    <property type="protein sequence ID" value="KFM80588.1"/>
    <property type="molecule type" value="Genomic_DNA"/>
</dbReference>
<dbReference type="AlphaFoldDB" id="A0A087UT99"/>
<dbReference type="Proteomes" id="UP000054359">
    <property type="component" value="Unassembled WGS sequence"/>
</dbReference>
<proteinExistence type="predicted"/>
<reference evidence="1 2" key="1">
    <citation type="submission" date="2013-11" db="EMBL/GenBank/DDBJ databases">
        <title>Genome sequencing of Stegodyphus mimosarum.</title>
        <authorList>
            <person name="Bechsgaard J."/>
        </authorList>
    </citation>
    <scope>NUCLEOTIDE SEQUENCE [LARGE SCALE GENOMIC DNA]</scope>
</reference>